<dbReference type="GO" id="GO:0016020">
    <property type="term" value="C:membrane"/>
    <property type="evidence" value="ECO:0007669"/>
    <property type="project" value="TreeGrafter"/>
</dbReference>
<dbReference type="Proteomes" id="UP000008281">
    <property type="component" value="Unassembled WGS sequence"/>
</dbReference>
<dbReference type="RefSeq" id="XP_003103513.2">
    <property type="nucleotide sequence ID" value="XM_003103465.2"/>
</dbReference>
<dbReference type="Gene3D" id="1.20.1070.10">
    <property type="entry name" value="Rhodopsin 7-helix transmembrane proteins"/>
    <property type="match status" value="1"/>
</dbReference>
<dbReference type="eggNOG" id="ENOG502TJJE">
    <property type="taxonomic scope" value="Eukaryota"/>
</dbReference>
<dbReference type="InterPro" id="IPR019426">
    <property type="entry name" value="7TM_GPCR_serpentine_rcpt_Srv"/>
</dbReference>
<dbReference type="OMA" id="MIMQWIR"/>
<evidence type="ECO:0000313" key="3">
    <source>
        <dbReference type="EMBL" id="EFP03887.1"/>
    </source>
</evidence>
<feature type="transmembrane region" description="Helical" evidence="2">
    <location>
        <begin position="193"/>
        <end position="219"/>
    </location>
</feature>
<organism evidence="4">
    <name type="scientific">Caenorhabditis remanei</name>
    <name type="common">Caenorhabditis vulgaris</name>
    <dbReference type="NCBI Taxonomy" id="31234"/>
    <lineage>
        <taxon>Eukaryota</taxon>
        <taxon>Metazoa</taxon>
        <taxon>Ecdysozoa</taxon>
        <taxon>Nematoda</taxon>
        <taxon>Chromadorea</taxon>
        <taxon>Rhabditida</taxon>
        <taxon>Rhabditina</taxon>
        <taxon>Rhabditomorpha</taxon>
        <taxon>Rhabditoidea</taxon>
        <taxon>Rhabditidae</taxon>
        <taxon>Peloderinae</taxon>
        <taxon>Caenorhabditis</taxon>
    </lineage>
</organism>
<name>E3MJU4_CAERE</name>
<dbReference type="AlphaFoldDB" id="E3MJU4"/>
<dbReference type="PANTHER" id="PTHR24224:SF12">
    <property type="entry name" value="G-PROTEIN COUPLED RECEPTORS FAMILY 1 PROFILE DOMAIN-CONTAINING PROTEIN-RELATED"/>
    <property type="match status" value="1"/>
</dbReference>
<accession>E3MJU4</accession>
<protein>
    <recommendedName>
        <fullName evidence="5">G-protein coupled receptors family 1 profile domain-containing protein</fullName>
    </recommendedName>
</protein>
<keyword evidence="4" id="KW-1185">Reference proteome</keyword>
<keyword evidence="2" id="KW-0812">Transmembrane</keyword>
<gene>
    <name evidence="3" type="ORF">CRE_28648</name>
</gene>
<keyword evidence="2" id="KW-0472">Membrane</keyword>
<evidence type="ECO:0000256" key="2">
    <source>
        <dbReference type="SAM" id="Phobius"/>
    </source>
</evidence>
<dbReference type="OrthoDB" id="5834967at2759"/>
<feature type="transmembrane region" description="Helical" evidence="2">
    <location>
        <begin position="240"/>
        <end position="262"/>
    </location>
</feature>
<feature type="transmembrane region" description="Helical" evidence="2">
    <location>
        <begin position="152"/>
        <end position="173"/>
    </location>
</feature>
<dbReference type="InterPro" id="IPR052665">
    <property type="entry name" value="Neuropeptide-GPCR"/>
</dbReference>
<keyword evidence="2" id="KW-1133">Transmembrane helix</keyword>
<proteinExistence type="predicted"/>
<feature type="transmembrane region" description="Helical" evidence="2">
    <location>
        <begin position="6"/>
        <end position="27"/>
    </location>
</feature>
<dbReference type="GeneID" id="9818702"/>
<dbReference type="PANTHER" id="PTHR24224">
    <property type="entry name" value="CARDIOACCELERATORY PEPTIDE RECEPTOR-RELATED"/>
    <property type="match status" value="1"/>
</dbReference>
<evidence type="ECO:0008006" key="5">
    <source>
        <dbReference type="Google" id="ProtNLM"/>
    </source>
</evidence>
<evidence type="ECO:0000313" key="4">
    <source>
        <dbReference type="Proteomes" id="UP000008281"/>
    </source>
</evidence>
<evidence type="ECO:0000256" key="1">
    <source>
        <dbReference type="SAM" id="MobiDB-lite"/>
    </source>
</evidence>
<dbReference type="EMBL" id="DS268451">
    <property type="protein sequence ID" value="EFP03887.1"/>
    <property type="molecule type" value="Genomic_DNA"/>
</dbReference>
<dbReference type="InParanoid" id="E3MJU4"/>
<sequence length="332" mass="38576">MIQWIRGFFSLINGIISFIGPITILLFNIELSQKIRELVFNNKNNSHPDSSIRPSRNDNTAKLRFKTAHHIISDLLSLTFYTVLKLSTSLFPEYFFFQEAIPFAQVFLNGVYWSIVFRAHGIALLTIHRYLVIVKPSSVLTHFIQREKQLLICIRFWIPPIIFNCFFFLEWKIRFQLASILIFAMDTSIVDRYSKLIIVFLGISCLLCLFSYLSIIVFVRSKVQTMSQSIKRELRLALQMSLPFAGLLALLLYMTFLNTLAINDNSMIMQWIRGFFPLVNGVISFIGPFTILLFNKELTQNVKELVFNNKNNNRPDSSMQPARNNDNVSMMR</sequence>
<dbReference type="CTD" id="9818702"/>
<dbReference type="SUPFAM" id="SSF81321">
    <property type="entry name" value="Family A G protein-coupled receptor-like"/>
    <property type="match status" value="1"/>
</dbReference>
<feature type="transmembrane region" description="Helical" evidence="2">
    <location>
        <begin position="274"/>
        <end position="294"/>
    </location>
</feature>
<dbReference type="HOGENOM" id="CLU_055887_0_0_1"/>
<dbReference type="KEGG" id="crq:GCK72_013612"/>
<reference evidence="3" key="1">
    <citation type="submission" date="2007-07" db="EMBL/GenBank/DDBJ databases">
        <title>PCAP assembly of the Caenorhabditis remanei genome.</title>
        <authorList>
            <consortium name="The Caenorhabditis remanei Sequencing Consortium"/>
            <person name="Wilson R.K."/>
        </authorList>
    </citation>
    <scope>NUCLEOTIDE SEQUENCE [LARGE SCALE GENOMIC DNA]</scope>
    <source>
        <strain evidence="3">PB4641</strain>
    </source>
</reference>
<feature type="region of interest" description="Disordered" evidence="1">
    <location>
        <begin position="309"/>
        <end position="332"/>
    </location>
</feature>
<dbReference type="Pfam" id="PF10323">
    <property type="entry name" value="7TM_GPCR_Srv"/>
    <property type="match status" value="1"/>
</dbReference>